<dbReference type="Gene3D" id="3.40.50.300">
    <property type="entry name" value="P-loop containing nucleotide triphosphate hydrolases"/>
    <property type="match status" value="1"/>
</dbReference>
<accession>A0A1G6IR46</accession>
<dbReference type="EMBL" id="FMYV01000001">
    <property type="protein sequence ID" value="SDC08979.1"/>
    <property type="molecule type" value="Genomic_DNA"/>
</dbReference>
<dbReference type="PROSITE" id="PS50893">
    <property type="entry name" value="ABC_TRANSPORTER_2"/>
    <property type="match status" value="1"/>
</dbReference>
<evidence type="ECO:0000259" key="3">
    <source>
        <dbReference type="PROSITE" id="PS50893"/>
    </source>
</evidence>
<dbReference type="STRING" id="28234.SAMN04488588_0458"/>
<dbReference type="Proteomes" id="UP000297288">
    <property type="component" value="Unassembled WGS sequence"/>
</dbReference>
<dbReference type="GO" id="GO:0005524">
    <property type="term" value="F:ATP binding"/>
    <property type="evidence" value="ECO:0007669"/>
    <property type="project" value="UniProtKB-KW"/>
</dbReference>
<evidence type="ECO:0000256" key="2">
    <source>
        <dbReference type="ARBA" id="ARBA00022840"/>
    </source>
</evidence>
<keyword evidence="2 4" id="KW-0067">ATP-binding</keyword>
<dbReference type="PROSITE" id="PS00211">
    <property type="entry name" value="ABC_TRANSPORTER_1"/>
    <property type="match status" value="1"/>
</dbReference>
<dbReference type="RefSeq" id="WP_091402444.1">
    <property type="nucleotide sequence ID" value="NZ_FMYV01000001.1"/>
</dbReference>
<dbReference type="AlphaFoldDB" id="A0A1G6IR46"/>
<keyword evidence="6" id="KW-1185">Reference proteome</keyword>
<keyword evidence="1" id="KW-0547">Nucleotide-binding</keyword>
<evidence type="ECO:0000313" key="5">
    <source>
        <dbReference type="EMBL" id="TGG89278.1"/>
    </source>
</evidence>
<evidence type="ECO:0000256" key="1">
    <source>
        <dbReference type="ARBA" id="ARBA00022741"/>
    </source>
</evidence>
<reference evidence="5 7" key="2">
    <citation type="submission" date="2019-04" db="EMBL/GenBank/DDBJ databases">
        <title>Draft genome sequence data and analysis of a Fermenting Bacterium, Geotoga petraea strain HO-Geo1, isolated from heavy-oil petroleum reservoir in Russia.</title>
        <authorList>
            <person name="Grouzdev D.S."/>
            <person name="Semenova E.M."/>
            <person name="Sokolova D.S."/>
            <person name="Tourova T.P."/>
            <person name="Poltaraus A.B."/>
            <person name="Nazina T.N."/>
        </authorList>
    </citation>
    <scope>NUCLEOTIDE SEQUENCE [LARGE SCALE GENOMIC DNA]</scope>
    <source>
        <strain evidence="5 7">HO-Geo1</strain>
    </source>
</reference>
<dbReference type="PANTHER" id="PTHR24220:SF692">
    <property type="entry name" value="ABC TRANSPORTER DOMAIN-CONTAINING PROTEIN"/>
    <property type="match status" value="1"/>
</dbReference>
<sequence length="231" mass="26106">MVKLEEIKVIYNKGEVNEKIALENFSFKFKKGELITVTGSNGSGKSTLFKVLTGDIKPEHGYYFLDEKNTYKIPSYKILKNISIVYQNPDSGVFPDLTIEENLMLGSKKGRRLLKFGKVKGLDLLKNLDIGLDKRLKTKVKELSGGQKQALSLIIASISKPDILLLDEHTAALDPKMAEKIMNLTTYINKNMGITVLMINHNEKLIRKYSERILQLDNGRLVGDFKNKKIS</sequence>
<name>A0A1G6IR46_9BACT</name>
<proteinExistence type="predicted"/>
<dbReference type="GO" id="GO:0022857">
    <property type="term" value="F:transmembrane transporter activity"/>
    <property type="evidence" value="ECO:0007669"/>
    <property type="project" value="TreeGrafter"/>
</dbReference>
<dbReference type="OrthoDB" id="9776369at2"/>
<dbReference type="SMART" id="SM00382">
    <property type="entry name" value="AAA"/>
    <property type="match status" value="1"/>
</dbReference>
<dbReference type="InterPro" id="IPR017871">
    <property type="entry name" value="ABC_transporter-like_CS"/>
</dbReference>
<dbReference type="InterPro" id="IPR015854">
    <property type="entry name" value="ABC_transpr_LolD-like"/>
</dbReference>
<dbReference type="Pfam" id="PF00005">
    <property type="entry name" value="ABC_tran"/>
    <property type="match status" value="1"/>
</dbReference>
<protein>
    <submittedName>
        <fullName evidence="5">ATP-binding cassette domain-containing protein</fullName>
    </submittedName>
    <submittedName>
        <fullName evidence="4">Putative ABC transport system ATP-binding protein</fullName>
    </submittedName>
</protein>
<dbReference type="EMBL" id="SRME01000001">
    <property type="protein sequence ID" value="TGG89278.1"/>
    <property type="molecule type" value="Genomic_DNA"/>
</dbReference>
<dbReference type="GO" id="GO:0005886">
    <property type="term" value="C:plasma membrane"/>
    <property type="evidence" value="ECO:0007669"/>
    <property type="project" value="TreeGrafter"/>
</dbReference>
<dbReference type="InterPro" id="IPR003439">
    <property type="entry name" value="ABC_transporter-like_ATP-bd"/>
</dbReference>
<dbReference type="InterPro" id="IPR027417">
    <property type="entry name" value="P-loop_NTPase"/>
</dbReference>
<dbReference type="InterPro" id="IPR003593">
    <property type="entry name" value="AAA+_ATPase"/>
</dbReference>
<reference evidence="4 6" key="1">
    <citation type="submission" date="2016-10" db="EMBL/GenBank/DDBJ databases">
        <authorList>
            <person name="de Groot N.N."/>
        </authorList>
    </citation>
    <scope>NUCLEOTIDE SEQUENCE [LARGE SCALE GENOMIC DNA]</scope>
    <source>
        <strain evidence="4 6">WG14</strain>
    </source>
</reference>
<feature type="domain" description="ABC transporter" evidence="3">
    <location>
        <begin position="2"/>
        <end position="230"/>
    </location>
</feature>
<evidence type="ECO:0000313" key="7">
    <source>
        <dbReference type="Proteomes" id="UP000297288"/>
    </source>
</evidence>
<evidence type="ECO:0000313" key="4">
    <source>
        <dbReference type="EMBL" id="SDC08979.1"/>
    </source>
</evidence>
<dbReference type="GO" id="GO:0016887">
    <property type="term" value="F:ATP hydrolysis activity"/>
    <property type="evidence" value="ECO:0007669"/>
    <property type="project" value="InterPro"/>
</dbReference>
<evidence type="ECO:0000313" key="6">
    <source>
        <dbReference type="Proteomes" id="UP000199322"/>
    </source>
</evidence>
<organism evidence="4 6">
    <name type="scientific">Geotoga petraea</name>
    <dbReference type="NCBI Taxonomy" id="28234"/>
    <lineage>
        <taxon>Bacteria</taxon>
        <taxon>Thermotogati</taxon>
        <taxon>Thermotogota</taxon>
        <taxon>Thermotogae</taxon>
        <taxon>Petrotogales</taxon>
        <taxon>Petrotogaceae</taxon>
        <taxon>Geotoga</taxon>
    </lineage>
</organism>
<gene>
    <name evidence="5" type="ORF">E4650_03560</name>
    <name evidence="4" type="ORF">SAMN04488588_0458</name>
</gene>
<dbReference type="PANTHER" id="PTHR24220">
    <property type="entry name" value="IMPORT ATP-BINDING PROTEIN"/>
    <property type="match status" value="1"/>
</dbReference>
<dbReference type="SUPFAM" id="SSF52540">
    <property type="entry name" value="P-loop containing nucleoside triphosphate hydrolases"/>
    <property type="match status" value="1"/>
</dbReference>
<dbReference type="Proteomes" id="UP000199322">
    <property type="component" value="Unassembled WGS sequence"/>
</dbReference>